<dbReference type="Gene3D" id="2.40.50.140">
    <property type="entry name" value="Nucleic acid-binding proteins"/>
    <property type="match status" value="1"/>
</dbReference>
<dbReference type="GO" id="GO:0006396">
    <property type="term" value="P:RNA processing"/>
    <property type="evidence" value="ECO:0007669"/>
    <property type="project" value="InterPro"/>
</dbReference>
<proteinExistence type="inferred from homology"/>
<keyword evidence="1 4" id="KW-0489">Methyltransferase</keyword>
<dbReference type="InterPro" id="IPR030390">
    <property type="entry name" value="MeTrfase_TrmA_AS"/>
</dbReference>
<dbReference type="AlphaFoldDB" id="A0A2A9MJG0"/>
<dbReference type="Gene3D" id="3.40.50.150">
    <property type="entry name" value="Vaccinia Virus protein VP39"/>
    <property type="match status" value="2"/>
</dbReference>
<feature type="compositionally biased region" description="Polar residues" evidence="6">
    <location>
        <begin position="1"/>
        <end position="21"/>
    </location>
</feature>
<feature type="active site" description="Nucleophile" evidence="4">
    <location>
        <position position="483"/>
    </location>
</feature>
<feature type="binding site" evidence="4">
    <location>
        <position position="404"/>
    </location>
    <ligand>
        <name>S-adenosyl-L-methionine</name>
        <dbReference type="ChEBI" id="CHEBI:59789"/>
    </ligand>
</feature>
<dbReference type="PROSITE" id="PS51687">
    <property type="entry name" value="SAM_MT_RNA_M5U"/>
    <property type="match status" value="1"/>
</dbReference>
<dbReference type="GO" id="GO:0008173">
    <property type="term" value="F:RNA methyltransferase activity"/>
    <property type="evidence" value="ECO:0007669"/>
    <property type="project" value="InterPro"/>
</dbReference>
<dbReference type="PANTHER" id="PTHR11061">
    <property type="entry name" value="RNA M5U METHYLTRANSFERASE"/>
    <property type="match status" value="1"/>
</dbReference>
<evidence type="ECO:0000256" key="1">
    <source>
        <dbReference type="ARBA" id="ARBA00022603"/>
    </source>
</evidence>
<dbReference type="GO" id="GO:0009451">
    <property type="term" value="P:RNA modification"/>
    <property type="evidence" value="ECO:0007669"/>
    <property type="project" value="UniProtKB-ARBA"/>
</dbReference>
<dbReference type="STRING" id="94643.A0A2A9MJG0"/>
<dbReference type="GeneID" id="40308763"/>
<feature type="binding site" evidence="4">
    <location>
        <position position="456"/>
    </location>
    <ligand>
        <name>S-adenosyl-L-methionine</name>
        <dbReference type="ChEBI" id="CHEBI:59789"/>
    </ligand>
</feature>
<accession>A0A2A9MJG0</accession>
<dbReference type="GO" id="GO:0008757">
    <property type="term" value="F:S-adenosylmethionine-dependent methyltransferase activity"/>
    <property type="evidence" value="ECO:0007669"/>
    <property type="project" value="UniProtKB-ARBA"/>
</dbReference>
<evidence type="ECO:0000313" key="8">
    <source>
        <dbReference type="Proteomes" id="UP000224006"/>
    </source>
</evidence>
<evidence type="ECO:0000256" key="4">
    <source>
        <dbReference type="PROSITE-ProRule" id="PRU01024"/>
    </source>
</evidence>
<keyword evidence="3 4" id="KW-0949">S-adenosyl-L-methionine</keyword>
<organism evidence="7 8">
    <name type="scientific">Besnoitia besnoiti</name>
    <name type="common">Apicomplexan protozoan</name>
    <dbReference type="NCBI Taxonomy" id="94643"/>
    <lineage>
        <taxon>Eukaryota</taxon>
        <taxon>Sar</taxon>
        <taxon>Alveolata</taxon>
        <taxon>Apicomplexa</taxon>
        <taxon>Conoidasida</taxon>
        <taxon>Coccidia</taxon>
        <taxon>Eucoccidiorida</taxon>
        <taxon>Eimeriorina</taxon>
        <taxon>Sarcocystidae</taxon>
        <taxon>Besnoitia</taxon>
    </lineage>
</organism>
<evidence type="ECO:0000256" key="5">
    <source>
        <dbReference type="PROSITE-ProRule" id="PRU10015"/>
    </source>
</evidence>
<comment type="caution">
    <text evidence="7">The sequence shown here is derived from an EMBL/GenBank/DDBJ whole genome shotgun (WGS) entry which is preliminary data.</text>
</comment>
<protein>
    <submittedName>
        <fullName evidence="7">tRNA (Uracil-5-)-methyltransferase</fullName>
    </submittedName>
</protein>
<dbReference type="RefSeq" id="XP_029221333.1">
    <property type="nucleotide sequence ID" value="XM_029362368.1"/>
</dbReference>
<dbReference type="KEGG" id="bbes:BESB_037820"/>
<dbReference type="Pfam" id="PF05958">
    <property type="entry name" value="tRNA_U5-meth_tr"/>
    <property type="match status" value="1"/>
</dbReference>
<dbReference type="InterPro" id="IPR012340">
    <property type="entry name" value="NA-bd_OB-fold"/>
</dbReference>
<dbReference type="InterPro" id="IPR030391">
    <property type="entry name" value="MeTrfase_TrmA_CS"/>
</dbReference>
<reference evidence="7 8" key="1">
    <citation type="submission" date="2017-09" db="EMBL/GenBank/DDBJ databases">
        <title>Genome sequencing of Besnoitia besnoiti strain Bb-Ger1.</title>
        <authorList>
            <person name="Schares G."/>
            <person name="Venepally P."/>
            <person name="Lorenzi H.A."/>
        </authorList>
    </citation>
    <scope>NUCLEOTIDE SEQUENCE [LARGE SCALE GENOMIC DNA]</scope>
    <source>
        <strain evidence="7 8">Bb-Ger1</strain>
    </source>
</reference>
<dbReference type="InterPro" id="IPR029063">
    <property type="entry name" value="SAM-dependent_MTases_sf"/>
</dbReference>
<feature type="region of interest" description="Disordered" evidence="6">
    <location>
        <begin position="1"/>
        <end position="35"/>
    </location>
</feature>
<comment type="similarity">
    <text evidence="4">Belongs to the class I-like SAM-binding methyltransferase superfamily. RNA M5U methyltransferase family.</text>
</comment>
<dbReference type="CDD" id="cd02440">
    <property type="entry name" value="AdoMet_MTases"/>
    <property type="match status" value="1"/>
</dbReference>
<feature type="binding site" evidence="4">
    <location>
        <position position="383"/>
    </location>
    <ligand>
        <name>S-adenosyl-L-methionine</name>
        <dbReference type="ChEBI" id="CHEBI:59789"/>
    </ligand>
</feature>
<dbReference type="EMBL" id="NWUJ01000002">
    <property type="protein sequence ID" value="PFH37324.1"/>
    <property type="molecule type" value="Genomic_DNA"/>
</dbReference>
<feature type="binding site" evidence="4">
    <location>
        <position position="346"/>
    </location>
    <ligand>
        <name>S-adenosyl-L-methionine</name>
        <dbReference type="ChEBI" id="CHEBI:59789"/>
    </ligand>
</feature>
<dbReference type="OrthoDB" id="328802at2759"/>
<dbReference type="PROSITE" id="PS01231">
    <property type="entry name" value="TRMA_2"/>
    <property type="match status" value="1"/>
</dbReference>
<evidence type="ECO:0000313" key="7">
    <source>
        <dbReference type="EMBL" id="PFH37324.1"/>
    </source>
</evidence>
<evidence type="ECO:0000256" key="6">
    <source>
        <dbReference type="SAM" id="MobiDB-lite"/>
    </source>
</evidence>
<keyword evidence="2 4" id="KW-0808">Transferase</keyword>
<sequence>MTHCGTRTGSDSIGIKTNQAGTAAKDLRPRPGPPSAGDIVLVHIQFILDTGEGFGSVRTPQNDSSAQGCLRFGDEKRSGCKSAVYAGNVSGEAEAPVRFAPVSSETSPTLLASDFPNIMTAAMNEKEDCQWPVFVPFSIPGETVWVRIHNTFARHSSGFIVAHVGGPSPRRSTPPCPYFGMCSGCQYQHMPLQMQHSVKREHVRGVLRRLAGLPWSIVVNKVVSDNQLGGYHYRSKITPHYSFYREGSIPAVGYNCVKSPRRVLEIQSCKLALPSINEKLTELRKQVSVQAQTPSASPATKSRRKGATLLLCDNGQNAVTSDPAALCAATDVDGLQCWYRAGDFFQVNRRVLPLLVSHVREQLRDARAYPSTRACRRLLLDCYCGVGLFALACHDDFEAVVGFDVCASSIELARYNAQCNSKWRARFETSDARNFFDSFPAELSPSDTTRVCVVVDPPRKGCDTDFLRRLIKLSPERIVYISCHPATQARDVKILREAYTVTNVQPFDMFPHTRHIECVVTLERCTEDQAGG</sequence>
<evidence type="ECO:0000256" key="2">
    <source>
        <dbReference type="ARBA" id="ARBA00022679"/>
    </source>
</evidence>
<dbReference type="PROSITE" id="PS01230">
    <property type="entry name" value="TRMA_1"/>
    <property type="match status" value="1"/>
</dbReference>
<dbReference type="GO" id="GO:0032259">
    <property type="term" value="P:methylation"/>
    <property type="evidence" value="ECO:0007669"/>
    <property type="project" value="UniProtKB-KW"/>
</dbReference>
<name>A0A2A9MJG0_BESBE</name>
<gene>
    <name evidence="7" type="ORF">BESB_037820</name>
</gene>
<dbReference type="Proteomes" id="UP000224006">
    <property type="component" value="Chromosome II"/>
</dbReference>
<keyword evidence="8" id="KW-1185">Reference proteome</keyword>
<dbReference type="PANTHER" id="PTHR11061:SF30">
    <property type="entry name" value="TRNA (URACIL(54)-C(5))-METHYLTRANSFERASE"/>
    <property type="match status" value="1"/>
</dbReference>
<dbReference type="SUPFAM" id="SSF53335">
    <property type="entry name" value="S-adenosyl-L-methionine-dependent methyltransferases"/>
    <property type="match status" value="1"/>
</dbReference>
<dbReference type="InterPro" id="IPR010280">
    <property type="entry name" value="U5_MeTrfase_fam"/>
</dbReference>
<evidence type="ECO:0000256" key="3">
    <source>
        <dbReference type="ARBA" id="ARBA00022691"/>
    </source>
</evidence>
<feature type="active site" evidence="5">
    <location>
        <position position="483"/>
    </location>
</feature>
<dbReference type="VEuPathDB" id="ToxoDB:BESB_037820"/>
<dbReference type="Gene3D" id="2.40.50.1070">
    <property type="match status" value="1"/>
</dbReference>